<dbReference type="Pfam" id="PF02624">
    <property type="entry name" value="YcaO"/>
    <property type="match status" value="1"/>
</dbReference>
<sequence>MKQFASVGYAPGVSVTADGEDLTFEAAHLRMRARVADQQARRCLLAMAREPVAADSVSAATMAFLRQHRLVTDTTAHPAHLQSLRVHAEASMPLNRGLPYSPEDLAGYEARAHTARFVPGTASGTVDLPPALRRRPSFAPFDGPQAACLAVSTVMSVLRTLHDPDMRLYPSAGALYPVRLIAEQMQQHASVQTQYDAFSATFRQRKQVRAAGEQELLRLDPTLAAVPTRFWLVADLRDVTAKYGSRGYRYALVEGGHAAQTLIQVLQQAGAETRPFGGFDDAAVARHLQLPDGWVPVCAVGAVPRPGGESFVEAEELRSILVNGQSLYYATAFGAKVKGNQRECGFGVDVTAEGARVRARGELAERLTLVRSRDVLGNSNGMAAHTRFSAAADAALLELYERHCYLRTWFSAIPATRLSVPDTPLAAIVGSLCRSAGVQLTLIDMADPAHHVPAVMAVVHSLRHGGIITASGAGTSEATAAERALREIAKALFYRRVLRKTEAFTSSNPVTAAITAPWEHEAYFAHEQVPPELTGFLTAGAGQRAVASGSMSLERLRTVAAVADLSRHGPDEAVWKIARATSEELLTVDFGSPSPAFRERIRTVLGDGVDIDARWPHPLG</sequence>
<dbReference type="Proteomes" id="UP000656732">
    <property type="component" value="Unassembled WGS sequence"/>
</dbReference>
<dbReference type="InterPro" id="IPR003776">
    <property type="entry name" value="YcaO-like_dom"/>
</dbReference>
<dbReference type="InterPro" id="IPR000415">
    <property type="entry name" value="Nitroreductase-like"/>
</dbReference>
<dbReference type="GO" id="GO:0016491">
    <property type="term" value="F:oxidoreductase activity"/>
    <property type="evidence" value="ECO:0007669"/>
    <property type="project" value="InterPro"/>
</dbReference>
<evidence type="ECO:0000259" key="1">
    <source>
        <dbReference type="PROSITE" id="PS51664"/>
    </source>
</evidence>
<dbReference type="Gene3D" id="3.40.109.10">
    <property type="entry name" value="NADH Oxidase"/>
    <property type="match status" value="1"/>
</dbReference>
<reference evidence="2" key="1">
    <citation type="journal article" date="2014" name="Int. J. Syst. Evol. Microbiol.">
        <title>Complete genome sequence of Corynebacterium casei LMG S-19264T (=DSM 44701T), isolated from a smear-ripened cheese.</title>
        <authorList>
            <consortium name="US DOE Joint Genome Institute (JGI-PGF)"/>
            <person name="Walter F."/>
            <person name="Albersmeier A."/>
            <person name="Kalinowski J."/>
            <person name="Ruckert C."/>
        </authorList>
    </citation>
    <scope>NUCLEOTIDE SEQUENCE</scope>
    <source>
        <strain evidence="2">JCM 4403</strain>
    </source>
</reference>
<dbReference type="EMBL" id="BMTU01000017">
    <property type="protein sequence ID" value="GGR04212.1"/>
    <property type="molecule type" value="Genomic_DNA"/>
</dbReference>
<proteinExistence type="predicted"/>
<dbReference type="AlphaFoldDB" id="A0A918C4C5"/>
<dbReference type="PANTHER" id="PTHR37809">
    <property type="entry name" value="RIBOSOMAL PROTEIN S12 METHYLTHIOTRANSFERASE ACCESSORY FACTOR YCAO"/>
    <property type="match status" value="1"/>
</dbReference>
<dbReference type="Gene3D" id="3.30.1330.230">
    <property type="match status" value="1"/>
</dbReference>
<gene>
    <name evidence="2" type="ORF">GCM10010280_60230</name>
</gene>
<dbReference type="InterPro" id="IPR029479">
    <property type="entry name" value="Nitroreductase"/>
</dbReference>
<name>A0A918C4C5_9ACTN</name>
<feature type="domain" description="YcaO" evidence="1">
    <location>
        <begin position="378"/>
        <end position="620"/>
    </location>
</feature>
<dbReference type="PROSITE" id="PS51664">
    <property type="entry name" value="YCAO"/>
    <property type="match status" value="1"/>
</dbReference>
<dbReference type="SUPFAM" id="SSF55469">
    <property type="entry name" value="FMN-dependent nitroreductase-like"/>
    <property type="match status" value="1"/>
</dbReference>
<evidence type="ECO:0000313" key="3">
    <source>
        <dbReference type="Proteomes" id="UP000656732"/>
    </source>
</evidence>
<evidence type="ECO:0000313" key="2">
    <source>
        <dbReference type="EMBL" id="GGR04212.1"/>
    </source>
</evidence>
<reference evidence="2" key="2">
    <citation type="submission" date="2020-09" db="EMBL/GenBank/DDBJ databases">
        <authorList>
            <person name="Sun Q."/>
            <person name="Ohkuma M."/>
        </authorList>
    </citation>
    <scope>NUCLEOTIDE SEQUENCE</scope>
    <source>
        <strain evidence="2">JCM 4403</strain>
    </source>
</reference>
<keyword evidence="3" id="KW-1185">Reference proteome</keyword>
<dbReference type="RefSeq" id="WP_189561207.1">
    <property type="nucleotide sequence ID" value="NZ_BMTE01000018.1"/>
</dbReference>
<accession>A0A918C4C5</accession>
<protein>
    <recommendedName>
        <fullName evidence="1">YcaO domain-containing protein</fullName>
    </recommendedName>
</protein>
<dbReference type="PANTHER" id="PTHR37809:SF1">
    <property type="entry name" value="RIBOSOMAL PROTEIN S12 METHYLTHIOTRANSFERASE ACCESSORY FACTOR YCAO"/>
    <property type="match status" value="1"/>
</dbReference>
<dbReference type="Pfam" id="PF00881">
    <property type="entry name" value="Nitroreductase"/>
    <property type="match status" value="1"/>
</dbReference>
<organism evidence="2 3">
    <name type="scientific">Streptomyces pilosus</name>
    <dbReference type="NCBI Taxonomy" id="28893"/>
    <lineage>
        <taxon>Bacteria</taxon>
        <taxon>Bacillati</taxon>
        <taxon>Actinomycetota</taxon>
        <taxon>Actinomycetes</taxon>
        <taxon>Kitasatosporales</taxon>
        <taxon>Streptomycetaceae</taxon>
        <taxon>Streptomyces</taxon>
    </lineage>
</organism>
<comment type="caution">
    <text evidence="2">The sequence shown here is derived from an EMBL/GenBank/DDBJ whole genome shotgun (WGS) entry which is preliminary data.</text>
</comment>